<evidence type="ECO:0000313" key="2">
    <source>
        <dbReference type="EMBL" id="BAP01301.1"/>
    </source>
</evidence>
<evidence type="ECO:0000256" key="1">
    <source>
        <dbReference type="SAM" id="SignalP"/>
    </source>
</evidence>
<dbReference type="PROSITE" id="PS51257">
    <property type="entry name" value="PROKAR_LIPOPROTEIN"/>
    <property type="match status" value="1"/>
</dbReference>
<keyword evidence="2" id="KW-0449">Lipoprotein</keyword>
<proteinExistence type="predicted"/>
<gene>
    <name evidence="2" type="ORF">MCAL160_0976</name>
</gene>
<dbReference type="NCBIfam" id="NF045835">
    <property type="entry name" value="P60_lipo"/>
    <property type="match status" value="1"/>
</dbReference>
<feature type="signal peptide" evidence="1">
    <location>
        <begin position="1"/>
        <end position="21"/>
    </location>
</feature>
<reference evidence="2" key="4">
    <citation type="submission" date="2024-06" db="EMBL/GenBank/DDBJ databases">
        <authorList>
            <consortium name="Mycoplasma californicum genome sequencing consortium"/>
            <person name="Hata E."/>
            <person name="Tanaka K."/>
            <person name="Tamamura Y."/>
        </authorList>
    </citation>
    <scope>NUCLEOTIDE SEQUENCE</scope>
    <source>
        <strain evidence="2">HAZ160_1</strain>
    </source>
</reference>
<dbReference type="KEGG" id="mcm:MCAL160_0976"/>
<reference evidence="2" key="2">
    <citation type="journal article" date="2014" name="Genome Announc.">
        <title>Complete Genome Sequence of Mycoplasma californicum Strain HAZ160_1 from Bovine Mastitic Milk in Japan.</title>
        <authorList>
            <person name="Hata E."/>
            <person name="Murakami K."/>
        </authorList>
    </citation>
    <scope>NUCLEOTIDE SEQUENCE</scope>
    <source>
        <strain evidence="2">HAZ160_1</strain>
    </source>
</reference>
<accession>A0AAT9F8S1</accession>
<dbReference type="EMBL" id="AP013353">
    <property type="protein sequence ID" value="BAP01301.1"/>
    <property type="molecule type" value="Genomic_DNA"/>
</dbReference>
<name>A0AAT9F8S1_9BACT</name>
<protein>
    <submittedName>
        <fullName evidence="2">P60-like lipoprotein</fullName>
    </submittedName>
</protein>
<sequence length="429" mass="49592">MSKIKYLLASPLIGAPFVVVACGQNVNTPGKIKQDEEIAKTASNQLKKLFTHSVLLTEYKIPFSDSSKVDEIYINTFKDKNSLLYKDSLKAFKFYALNKINTDQYYFAEKVVSWSGDRTLNPQEIKSLGPIQPNTIPTENQFEILWINEKTGIRDELEKMLIVNKYFAISDKDHLKKMDKNFKYTKDIKYELKNYLLAKYAVEKKFAQVWSKDPEKEADDSFFTQGYNNLRGADSFNAFWTYSNQPKIVLKNEIEHISGNEDDKKLYGYKGFKSNTNSYSLKWDFESLKAKKYPKELYGYFDVNNNRLVNTKIEPNFVINPYKTNSEQTNTPTLVYVNQIAPIASTTEVELPTVEKDEKNKTKVTLLSFDNTMYKDKLDLLAFLFFLNDATLYETAIKSFAQIGHKIKINKVSETLRKAAKDLTFVELV</sequence>
<organism evidence="2">
    <name type="scientific">Mycoplasmopsis californica HAZ160_1</name>
    <dbReference type="NCBI Taxonomy" id="1397850"/>
    <lineage>
        <taxon>Bacteria</taxon>
        <taxon>Bacillati</taxon>
        <taxon>Mycoplasmatota</taxon>
        <taxon>Mycoplasmoidales</taxon>
        <taxon>Metamycoplasmataceae</taxon>
        <taxon>Mycoplasmopsis</taxon>
    </lineage>
</organism>
<keyword evidence="1" id="KW-0732">Signal</keyword>
<feature type="chain" id="PRO_5043647393" evidence="1">
    <location>
        <begin position="22"/>
        <end position="429"/>
    </location>
</feature>
<reference evidence="2" key="1">
    <citation type="journal article" date="2014" name="Appl. Environ. Microbiol.">
        <title>Molecular Epidemiology of Cases of Mycoplasma californicum Infection in Japan.</title>
        <authorList>
            <person name="Hata E."/>
            <person name="Suzuki K."/>
            <person name="Hanyu H."/>
            <person name="Itoh M."/>
            <person name="Higuchi H."/>
            <person name="Kobayashi H."/>
        </authorList>
    </citation>
    <scope>NUCLEOTIDE SEQUENCE</scope>
    <source>
        <strain evidence="2">HAZ160_1</strain>
    </source>
</reference>
<reference evidence="2" key="3">
    <citation type="journal article" date="2019" name="Vet. Microbiol.">
        <title>Mutations associated with change of susceptibility to lincosamides and/or macrolides in field and laboratory-derived Mycoplasma californicum strains in Japan, and development of a rapid detection method for these mutations.</title>
        <authorList>
            <person name="Hata E."/>
            <person name="Nagai K."/>
            <person name="Murakami K."/>
        </authorList>
    </citation>
    <scope>NUCLEOTIDE SEQUENCE</scope>
    <source>
        <strain evidence="2">HAZ160_1</strain>
    </source>
</reference>
<dbReference type="RefSeq" id="WP_041103355.1">
    <property type="nucleotide sequence ID" value="NZ_AP013353.1"/>
</dbReference>
<dbReference type="InterPro" id="IPR054783">
    <property type="entry name" value="P60-like"/>
</dbReference>
<dbReference type="AlphaFoldDB" id="A0AAT9F8S1"/>